<name>A0A1P8BKL4_9CAUD</name>
<feature type="domain" description="BIG2" evidence="1">
    <location>
        <begin position="200"/>
        <end position="277"/>
    </location>
</feature>
<keyword evidence="3" id="KW-1185">Reference proteome</keyword>
<dbReference type="EMBL" id="KX160206">
    <property type="protein sequence ID" value="ANT43428.1"/>
    <property type="molecule type" value="Genomic_DNA"/>
</dbReference>
<dbReference type="SMART" id="SM00635">
    <property type="entry name" value="BID_2"/>
    <property type="match status" value="1"/>
</dbReference>
<reference evidence="2 3" key="1">
    <citation type="journal article" date="2017" name="BMC Genomics">
        <title>Genetic and functional characterisation of the lactococcal P335 phage-host interactions.</title>
        <authorList>
            <person name="Mahony J."/>
            <person name="Oliveira J."/>
            <person name="Collins B."/>
            <person name="Hanemaaijer L."/>
            <person name="Lugli G.A."/>
            <person name="Neve H."/>
            <person name="Ventura M."/>
            <person name="Kouwen T.R."/>
            <person name="Cambillau C."/>
            <person name="van Sinderen D."/>
        </authorList>
    </citation>
    <scope>NUCLEOTIDE SEQUENCE [LARGE SCALE GENOMIC DNA]</scope>
</reference>
<evidence type="ECO:0000259" key="1">
    <source>
        <dbReference type="SMART" id="SM00635"/>
    </source>
</evidence>
<gene>
    <name evidence="2" type="ORF">DS50902_38</name>
</gene>
<dbReference type="Pfam" id="PF02368">
    <property type="entry name" value="Big_2"/>
    <property type="match status" value="1"/>
</dbReference>
<protein>
    <submittedName>
        <fullName evidence="2">Major tail protein</fullName>
    </submittedName>
</protein>
<dbReference type="Gene3D" id="2.60.40.1080">
    <property type="match status" value="1"/>
</dbReference>
<proteinExistence type="predicted"/>
<accession>A0A1P8BKL4</accession>
<dbReference type="Proteomes" id="UP000225598">
    <property type="component" value="Segment"/>
</dbReference>
<dbReference type="InterPro" id="IPR008964">
    <property type="entry name" value="Invasin/intimin_cell_adhesion"/>
</dbReference>
<dbReference type="SUPFAM" id="SSF49373">
    <property type="entry name" value="Invasin/intimin cell-adhesion fragments"/>
    <property type="match status" value="1"/>
</dbReference>
<dbReference type="InterPro" id="IPR003343">
    <property type="entry name" value="Big_2"/>
</dbReference>
<sequence length="282" mass="29717">MALPKVGFTPESPQNFIVDSGVIVRDLTYDKSTGFTGTPIGATSGGTKVEIEIKKRLMEVDGAYITPVKGLEVVESFTAKMSSKLKEFSPETIALISGGTARAATKDEAPDGYQVIEFERQVKDGDYIDNIAIYGFQRGTNKEIIVVLDNCLVTSTFGLDTKDKDEATSDLEFTAHATPEQMLVGEMPCRIFYPSTASIIATGITLNKTTLSLAAGATETLIATVAPANATNKTVTFTSSDPLVATVDNQGKITAIKAGTATIKATTANGKTATLALTVTPA</sequence>
<organism evidence="2 3">
    <name type="scientific">Lactococcus phage 50902</name>
    <dbReference type="NCBI Taxonomy" id="1868848"/>
    <lineage>
        <taxon>Viruses</taxon>
        <taxon>Duplodnaviria</taxon>
        <taxon>Heunggongvirae</taxon>
        <taxon>Uroviricota</taxon>
        <taxon>Caudoviricetes</taxon>
        <taxon>Vedamuthuvirus</taxon>
        <taxon>Vedamuthuvirus vv50902</taxon>
    </lineage>
</organism>
<evidence type="ECO:0000313" key="2">
    <source>
        <dbReference type="EMBL" id="ANT43428.1"/>
    </source>
</evidence>
<evidence type="ECO:0000313" key="3">
    <source>
        <dbReference type="Proteomes" id="UP000225598"/>
    </source>
</evidence>